<reference evidence="1" key="1">
    <citation type="submission" date="2019-10" db="EMBL/GenBank/DDBJ databases">
        <authorList>
            <consortium name="DOE Joint Genome Institute"/>
            <person name="Kuo A."/>
            <person name="Miyauchi S."/>
            <person name="Kiss E."/>
            <person name="Drula E."/>
            <person name="Kohler A."/>
            <person name="Sanchez-Garcia M."/>
            <person name="Andreopoulos B."/>
            <person name="Barry K.W."/>
            <person name="Bonito G."/>
            <person name="Buee M."/>
            <person name="Carver A."/>
            <person name="Chen C."/>
            <person name="Cichocki N."/>
            <person name="Clum A."/>
            <person name="Culley D."/>
            <person name="Crous P.W."/>
            <person name="Fauchery L."/>
            <person name="Girlanda M."/>
            <person name="Hayes R."/>
            <person name="Keri Z."/>
            <person name="LaButti K."/>
            <person name="Lipzen A."/>
            <person name="Lombard V."/>
            <person name="Magnuson J."/>
            <person name="Maillard F."/>
            <person name="Morin E."/>
            <person name="Murat C."/>
            <person name="Nolan M."/>
            <person name="Ohm R."/>
            <person name="Pangilinan J."/>
            <person name="Pereira M."/>
            <person name="Perotto S."/>
            <person name="Peter M."/>
            <person name="Riley R."/>
            <person name="Sitrit Y."/>
            <person name="Stielow B."/>
            <person name="Szollosi G."/>
            <person name="Zifcakova L."/>
            <person name="Stursova M."/>
            <person name="Spatafora J.W."/>
            <person name="Tedersoo L."/>
            <person name="Vaario L.-M."/>
            <person name="Yamada A."/>
            <person name="Yan M."/>
            <person name="Wang P."/>
            <person name="Xu J."/>
            <person name="Bruns T."/>
            <person name="Baldrian P."/>
            <person name="Vilgalys R."/>
            <person name="Henrissat B."/>
            <person name="Grigoriev I.V."/>
            <person name="Hibbett D."/>
            <person name="Nagy L.G."/>
            <person name="Martin F.M."/>
        </authorList>
    </citation>
    <scope>NUCLEOTIDE SEQUENCE</scope>
    <source>
        <strain evidence="1">BED1</strain>
    </source>
</reference>
<keyword evidence="2" id="KW-1185">Reference proteome</keyword>
<dbReference type="EMBL" id="WHUW01000004">
    <property type="protein sequence ID" value="KAF8447296.1"/>
    <property type="molecule type" value="Genomic_DNA"/>
</dbReference>
<dbReference type="Proteomes" id="UP001194468">
    <property type="component" value="Unassembled WGS sequence"/>
</dbReference>
<organism evidence="1 2">
    <name type="scientific">Boletus edulis BED1</name>
    <dbReference type="NCBI Taxonomy" id="1328754"/>
    <lineage>
        <taxon>Eukaryota</taxon>
        <taxon>Fungi</taxon>
        <taxon>Dikarya</taxon>
        <taxon>Basidiomycota</taxon>
        <taxon>Agaricomycotina</taxon>
        <taxon>Agaricomycetes</taxon>
        <taxon>Agaricomycetidae</taxon>
        <taxon>Boletales</taxon>
        <taxon>Boletineae</taxon>
        <taxon>Boletaceae</taxon>
        <taxon>Boletoideae</taxon>
        <taxon>Boletus</taxon>
    </lineage>
</organism>
<name>A0AAD4GJ81_BOLED</name>
<protein>
    <submittedName>
        <fullName evidence="1">Uncharacterized protein</fullName>
    </submittedName>
</protein>
<accession>A0AAD4GJ81</accession>
<comment type="caution">
    <text evidence="1">The sequence shown here is derived from an EMBL/GenBank/DDBJ whole genome shotgun (WGS) entry which is preliminary data.</text>
</comment>
<evidence type="ECO:0000313" key="2">
    <source>
        <dbReference type="Proteomes" id="UP001194468"/>
    </source>
</evidence>
<reference evidence="1" key="2">
    <citation type="journal article" date="2020" name="Nat. Commun.">
        <title>Large-scale genome sequencing of mycorrhizal fungi provides insights into the early evolution of symbiotic traits.</title>
        <authorList>
            <person name="Miyauchi S."/>
            <person name="Kiss E."/>
            <person name="Kuo A."/>
            <person name="Drula E."/>
            <person name="Kohler A."/>
            <person name="Sanchez-Garcia M."/>
            <person name="Morin E."/>
            <person name="Andreopoulos B."/>
            <person name="Barry K.W."/>
            <person name="Bonito G."/>
            <person name="Buee M."/>
            <person name="Carver A."/>
            <person name="Chen C."/>
            <person name="Cichocki N."/>
            <person name="Clum A."/>
            <person name="Culley D."/>
            <person name="Crous P.W."/>
            <person name="Fauchery L."/>
            <person name="Girlanda M."/>
            <person name="Hayes R.D."/>
            <person name="Keri Z."/>
            <person name="LaButti K."/>
            <person name="Lipzen A."/>
            <person name="Lombard V."/>
            <person name="Magnuson J."/>
            <person name="Maillard F."/>
            <person name="Murat C."/>
            <person name="Nolan M."/>
            <person name="Ohm R.A."/>
            <person name="Pangilinan J."/>
            <person name="Pereira M.F."/>
            <person name="Perotto S."/>
            <person name="Peter M."/>
            <person name="Pfister S."/>
            <person name="Riley R."/>
            <person name="Sitrit Y."/>
            <person name="Stielow J.B."/>
            <person name="Szollosi G."/>
            <person name="Zifcakova L."/>
            <person name="Stursova M."/>
            <person name="Spatafora J.W."/>
            <person name="Tedersoo L."/>
            <person name="Vaario L.M."/>
            <person name="Yamada A."/>
            <person name="Yan M."/>
            <person name="Wang P."/>
            <person name="Xu J."/>
            <person name="Bruns T."/>
            <person name="Baldrian P."/>
            <person name="Vilgalys R."/>
            <person name="Dunand C."/>
            <person name="Henrissat B."/>
            <person name="Grigoriev I.V."/>
            <person name="Hibbett D."/>
            <person name="Nagy L.G."/>
            <person name="Martin F.M."/>
        </authorList>
    </citation>
    <scope>NUCLEOTIDE SEQUENCE</scope>
    <source>
        <strain evidence="1">BED1</strain>
    </source>
</reference>
<proteinExistence type="predicted"/>
<sequence length="70" mass="7799">MSIGLSMLATSLETPATSSNALFQSDNEVFLIPQILDGLVRCCKWSLPGELASHWVRPYLTSASFTRPWR</sequence>
<dbReference type="AlphaFoldDB" id="A0AAD4GJ81"/>
<evidence type="ECO:0000313" key="1">
    <source>
        <dbReference type="EMBL" id="KAF8447296.1"/>
    </source>
</evidence>
<gene>
    <name evidence="1" type="ORF">L210DRAFT_944180</name>
</gene>